<keyword evidence="2" id="KW-0472">Membrane</keyword>
<reference evidence="6 7" key="1">
    <citation type="submission" date="2022-04" db="EMBL/GenBank/DDBJ databases">
        <title>Chromosome-level reference genomes for two strains of Caenorhabditis briggsae: an improved platform for comparative genomics.</title>
        <authorList>
            <person name="Stevens L."/>
            <person name="Andersen E."/>
        </authorList>
    </citation>
    <scope>NUCLEOTIDE SEQUENCE [LARGE SCALE GENOMIC DNA]</scope>
    <source>
        <strain evidence="6">VX34</strain>
        <tissue evidence="6">Whole-organism</tissue>
    </source>
</reference>
<evidence type="ECO:0000313" key="6">
    <source>
        <dbReference type="EMBL" id="UMM31183.1"/>
    </source>
</evidence>
<evidence type="ECO:0000313" key="7">
    <source>
        <dbReference type="Proteomes" id="UP000829354"/>
    </source>
</evidence>
<dbReference type="Pfam" id="PF02206">
    <property type="entry name" value="WSN"/>
    <property type="match status" value="1"/>
</dbReference>
<feature type="domain" description="Tyrosine-protein phosphatase" evidence="4">
    <location>
        <begin position="875"/>
        <end position="1097"/>
    </location>
</feature>
<accession>A0AAE9JH00</accession>
<dbReference type="PROSITE" id="PS50055">
    <property type="entry name" value="TYR_PHOSPHATASE_PTP"/>
    <property type="match status" value="1"/>
</dbReference>
<evidence type="ECO:0000256" key="1">
    <source>
        <dbReference type="SAM" id="MobiDB-lite"/>
    </source>
</evidence>
<keyword evidence="3" id="KW-0732">Signal</keyword>
<feature type="chain" id="PRO_5042220115" description="Protein-tyrosine-phosphatase" evidence="3">
    <location>
        <begin position="19"/>
        <end position="1194"/>
    </location>
</feature>
<organism evidence="6 7">
    <name type="scientific">Caenorhabditis briggsae</name>
    <dbReference type="NCBI Taxonomy" id="6238"/>
    <lineage>
        <taxon>Eukaryota</taxon>
        <taxon>Metazoa</taxon>
        <taxon>Ecdysozoa</taxon>
        <taxon>Nematoda</taxon>
        <taxon>Chromadorea</taxon>
        <taxon>Rhabditida</taxon>
        <taxon>Rhabditina</taxon>
        <taxon>Rhabditomorpha</taxon>
        <taxon>Rhabditoidea</taxon>
        <taxon>Rhabditidae</taxon>
        <taxon>Peloderinae</taxon>
        <taxon>Caenorhabditis</taxon>
    </lineage>
</organism>
<proteinExistence type="predicted"/>
<name>A0AAE9JH00_CAEBR</name>
<dbReference type="SUPFAM" id="SSF52799">
    <property type="entry name" value="(Phosphotyrosine protein) phosphatases II"/>
    <property type="match status" value="1"/>
</dbReference>
<dbReference type="Gene3D" id="3.90.190.10">
    <property type="entry name" value="Protein tyrosine phosphatase superfamily"/>
    <property type="match status" value="1"/>
</dbReference>
<dbReference type="SMART" id="SM00404">
    <property type="entry name" value="PTPc_motif"/>
    <property type="match status" value="1"/>
</dbReference>
<dbReference type="Pfam" id="PF00102">
    <property type="entry name" value="Y_phosphatase"/>
    <property type="match status" value="1"/>
</dbReference>
<keyword evidence="2" id="KW-1133">Transmembrane helix</keyword>
<protein>
    <recommendedName>
        <fullName evidence="8">Protein-tyrosine-phosphatase</fullName>
    </recommendedName>
</protein>
<sequence>MKILALTLLSALINGSYGTRATDHPNYPSYAIHNGPSGTQNDYFPDSMSSRYDPSSPFPGIQDFPNSPPDYSSFFYPNHQLLSDMSSVTALQNDSLASIHFQPRPLGSLHGQNRPSYRTIRNAADKSHEFLNRTTLISHIVNGIAVQSGLMDGKIKINDLVGELLNFGSVSVSSIATFKPAAITTLTKSLKDIKSSLNSNFKDKEEEALKWNELIESSKTIGDLNNLPRKKEYLKSLKTFNTNFNFDSITEPGSALEQMTETLNEIEKLFDAKMSSVLQTKAYNQVNSLVGFNAEFMGAVPKYNAGLKTMKGLNLQDGLTVIEPIEKMLNLISRRQLFKTLHASESTAAIKSNLQEISKVSSTSQASIQDFATIASLAKSRSLPSSNKKKFTDGFPNGLSDIKQLMTDVRDPWIGKITGIDRSLNGLTDGFQPLFKVNDRLGKLDQQLKSISSSKVIKSLSDMEIIQKVLSDFKSNVPEQIEKIWKGLDQCTTDYGFRFSEDKFQVTENIIKSVKNLKRATQLTDLSVDDFKSEFDAFFNSLGFKNFKNQGVLATQKLRNLNSDDISDVESTVSSVSEVSKSLSDLAKLPDEMKKEAKEATNALNKLPDSLAKSKVIGQSVASLQYANKLKELEPQVAQLKSVGPSAETEIRKISSPKSRKEVEDQWGDHKVEMDALEKSLSSIKSFDSKLDVSKAKSLGDYSNPLKDLSTISDTKINPIEKSKALETLIAQPTIDPKTKEDLEESKKTLDQMAPLDLEFSSHKSQFQSAPAAFKAVHGFLVGFLSVEHTQVNEIESGISMMTVIGGSGVGILLVACLAGLIFLFIVRRRAQKFIDNNRLINEKTARAAHVKILNAMEGFIEDEKGQGYTIPTPEKHRYYSDTRCNPKTRVEVKACPQGIHANWVKTRKNKRFIATQAPIVDTQADFWHMVTEHSSETIVMLCSDDEIKINKCTQYFPATMYDEKEKKKKVEVNFGPFTITADSVTKILDDTVCERVLKVEHKENKTTRRVTHYQYLAWPDRSVPDDHVTSLALMDLVKDSKKPIIVHCSAGIGRTMAFIGLQFAYEEVLYNKGSSWLDTMVYMRDSRWGGIQASVQSVWTLLGVFLRIMRRYKLSKKPYDEDVKIMLQHKKNKQANKDEGDNRVIKQRALEAAKQVAKGATKTGASRTTGGSDSASEVSSSTSHVVIEMGESN</sequence>
<gene>
    <name evidence="6" type="ORF">L5515_012766</name>
</gene>
<keyword evidence="7" id="KW-1185">Reference proteome</keyword>
<evidence type="ECO:0000256" key="3">
    <source>
        <dbReference type="SAM" id="SignalP"/>
    </source>
</evidence>
<keyword evidence="2" id="KW-0812">Transmembrane</keyword>
<feature type="domain" description="Tyrosine specific protein phosphatases" evidence="5">
    <location>
        <begin position="1032"/>
        <end position="1099"/>
    </location>
</feature>
<evidence type="ECO:0008006" key="8">
    <source>
        <dbReference type="Google" id="ProtNLM"/>
    </source>
</evidence>
<dbReference type="SMART" id="SM00194">
    <property type="entry name" value="PTPc"/>
    <property type="match status" value="1"/>
</dbReference>
<dbReference type="PANTHER" id="PTHR32525:SF1">
    <property type="entry name" value="DOMAIN OF UNKNOWN FUNCTION WSN DOMAIN-CONTAINING PROTEIN-RELATED"/>
    <property type="match status" value="1"/>
</dbReference>
<dbReference type="PANTHER" id="PTHR32525">
    <property type="entry name" value="PROTEIN-TYROSINE-PHOSPHATASE"/>
    <property type="match status" value="1"/>
</dbReference>
<feature type="signal peptide" evidence="3">
    <location>
        <begin position="1"/>
        <end position="18"/>
    </location>
</feature>
<feature type="transmembrane region" description="Helical" evidence="2">
    <location>
        <begin position="1045"/>
        <end position="1066"/>
    </location>
</feature>
<feature type="transmembrane region" description="Helical" evidence="2">
    <location>
        <begin position="1089"/>
        <end position="1109"/>
    </location>
</feature>
<dbReference type="PROSITE" id="PS50056">
    <property type="entry name" value="TYR_PHOSPHATASE_2"/>
    <property type="match status" value="1"/>
</dbReference>
<dbReference type="AlphaFoldDB" id="A0AAE9JH00"/>
<dbReference type="CDD" id="cd12087">
    <property type="entry name" value="TM_EGFR-like"/>
    <property type="match status" value="1"/>
</dbReference>
<evidence type="ECO:0000259" key="5">
    <source>
        <dbReference type="PROSITE" id="PS50056"/>
    </source>
</evidence>
<dbReference type="InterPro" id="IPR000242">
    <property type="entry name" value="PTP_cat"/>
</dbReference>
<dbReference type="CDD" id="cd00047">
    <property type="entry name" value="PTPc"/>
    <property type="match status" value="1"/>
</dbReference>
<evidence type="ECO:0000259" key="4">
    <source>
        <dbReference type="PROSITE" id="PS50055"/>
    </source>
</evidence>
<evidence type="ECO:0000256" key="2">
    <source>
        <dbReference type="SAM" id="Phobius"/>
    </source>
</evidence>
<dbReference type="InterPro" id="IPR003595">
    <property type="entry name" value="Tyr_Pase_cat"/>
</dbReference>
<dbReference type="InterPro" id="IPR000387">
    <property type="entry name" value="Tyr_Pase_dom"/>
</dbReference>
<dbReference type="EMBL" id="CP092623">
    <property type="protein sequence ID" value="UMM31183.1"/>
    <property type="molecule type" value="Genomic_DNA"/>
</dbReference>
<feature type="transmembrane region" description="Helical" evidence="2">
    <location>
        <begin position="801"/>
        <end position="827"/>
    </location>
</feature>
<dbReference type="InterPro" id="IPR003125">
    <property type="entry name" value="WSN"/>
</dbReference>
<dbReference type="SMART" id="SM00453">
    <property type="entry name" value="WSN"/>
    <property type="match status" value="1"/>
</dbReference>
<dbReference type="InterPro" id="IPR029021">
    <property type="entry name" value="Prot-tyrosine_phosphatase-like"/>
</dbReference>
<feature type="region of interest" description="Disordered" evidence="1">
    <location>
        <begin position="1156"/>
        <end position="1194"/>
    </location>
</feature>
<dbReference type="Proteomes" id="UP000829354">
    <property type="component" value="Chromosome IV"/>
</dbReference>
<dbReference type="PRINTS" id="PR00700">
    <property type="entry name" value="PRTYPHPHTASE"/>
</dbReference>
<feature type="compositionally biased region" description="Low complexity" evidence="1">
    <location>
        <begin position="1173"/>
        <end position="1187"/>
    </location>
</feature>
<dbReference type="GO" id="GO:0004725">
    <property type="term" value="F:protein tyrosine phosphatase activity"/>
    <property type="evidence" value="ECO:0007669"/>
    <property type="project" value="InterPro"/>
</dbReference>